<organism evidence="1 2">
    <name type="scientific">Catharanthus roseus</name>
    <name type="common">Madagascar periwinkle</name>
    <name type="synonym">Vinca rosea</name>
    <dbReference type="NCBI Taxonomy" id="4058"/>
    <lineage>
        <taxon>Eukaryota</taxon>
        <taxon>Viridiplantae</taxon>
        <taxon>Streptophyta</taxon>
        <taxon>Embryophyta</taxon>
        <taxon>Tracheophyta</taxon>
        <taxon>Spermatophyta</taxon>
        <taxon>Magnoliopsida</taxon>
        <taxon>eudicotyledons</taxon>
        <taxon>Gunneridae</taxon>
        <taxon>Pentapetalae</taxon>
        <taxon>asterids</taxon>
        <taxon>lamiids</taxon>
        <taxon>Gentianales</taxon>
        <taxon>Apocynaceae</taxon>
        <taxon>Rauvolfioideae</taxon>
        <taxon>Vinceae</taxon>
        <taxon>Catharanthinae</taxon>
        <taxon>Catharanthus</taxon>
    </lineage>
</organism>
<proteinExistence type="predicted"/>
<name>A0ACC0BY00_CATRO</name>
<evidence type="ECO:0000313" key="2">
    <source>
        <dbReference type="Proteomes" id="UP001060085"/>
    </source>
</evidence>
<sequence length="130" mass="14566">MEEVPAHVHPGPIDPDVLTRQHEHRSGLIWSGDHETCINDLQCRNFGRNLFQAHSTAPCRLIEIIDKTGLGGVFRYGYIGLDHTLINALIGGALVLLQTWAWSYILVLHPQLDRHVELEPLGPLGAMWCT</sequence>
<evidence type="ECO:0000313" key="1">
    <source>
        <dbReference type="EMBL" id="KAI5677554.1"/>
    </source>
</evidence>
<comment type="caution">
    <text evidence="1">The sequence shown here is derived from an EMBL/GenBank/DDBJ whole genome shotgun (WGS) entry which is preliminary data.</text>
</comment>
<dbReference type="Proteomes" id="UP001060085">
    <property type="component" value="Linkage Group LG02"/>
</dbReference>
<gene>
    <name evidence="1" type="ORF">M9H77_08504</name>
</gene>
<keyword evidence="2" id="KW-1185">Reference proteome</keyword>
<protein>
    <submittedName>
        <fullName evidence="1">Uncharacterized protein</fullName>
    </submittedName>
</protein>
<reference evidence="2" key="1">
    <citation type="journal article" date="2023" name="Nat. Plants">
        <title>Single-cell RNA sequencing provides a high-resolution roadmap for understanding the multicellular compartmentation of specialized metabolism.</title>
        <authorList>
            <person name="Sun S."/>
            <person name="Shen X."/>
            <person name="Li Y."/>
            <person name="Li Y."/>
            <person name="Wang S."/>
            <person name="Li R."/>
            <person name="Zhang H."/>
            <person name="Shen G."/>
            <person name="Guo B."/>
            <person name="Wei J."/>
            <person name="Xu J."/>
            <person name="St-Pierre B."/>
            <person name="Chen S."/>
            <person name="Sun C."/>
        </authorList>
    </citation>
    <scope>NUCLEOTIDE SEQUENCE [LARGE SCALE GENOMIC DNA]</scope>
</reference>
<dbReference type="EMBL" id="CM044702">
    <property type="protein sequence ID" value="KAI5677554.1"/>
    <property type="molecule type" value="Genomic_DNA"/>
</dbReference>
<accession>A0ACC0BY00</accession>